<dbReference type="GO" id="GO:0008812">
    <property type="term" value="F:choline dehydrogenase activity"/>
    <property type="evidence" value="ECO:0007669"/>
    <property type="project" value="UniProtKB-UniRule"/>
</dbReference>
<dbReference type="SUPFAM" id="SSF54373">
    <property type="entry name" value="FAD-linked reductases, C-terminal domain"/>
    <property type="match status" value="1"/>
</dbReference>
<dbReference type="InterPro" id="IPR012132">
    <property type="entry name" value="GMC_OxRdtase"/>
</dbReference>
<comment type="similarity">
    <text evidence="2 6 7">Belongs to the GMC oxidoreductase family.</text>
</comment>
<feature type="domain" description="Glucose-methanol-choline oxidoreductase N-terminal" evidence="10">
    <location>
        <begin position="85"/>
        <end position="108"/>
    </location>
</feature>
<dbReference type="GO" id="GO:0016020">
    <property type="term" value="C:membrane"/>
    <property type="evidence" value="ECO:0007669"/>
    <property type="project" value="TreeGrafter"/>
</dbReference>
<dbReference type="NCBIfam" id="TIGR01810">
    <property type="entry name" value="betA"/>
    <property type="match status" value="1"/>
</dbReference>
<dbReference type="InterPro" id="IPR000172">
    <property type="entry name" value="GMC_OxRdtase_N"/>
</dbReference>
<keyword evidence="13" id="KW-1185">Reference proteome</keyword>
<dbReference type="AlphaFoldDB" id="A0A2S4M2C4"/>
<dbReference type="InterPro" id="IPR011533">
    <property type="entry name" value="BetA"/>
</dbReference>
<reference evidence="12 13" key="1">
    <citation type="submission" date="2018-01" db="EMBL/GenBank/DDBJ databases">
        <title>Genomic Encyclopedia of Type Strains, Phase III (KMG-III): the genomes of soil and plant-associated and newly described type strains.</title>
        <authorList>
            <person name="Whitman W."/>
        </authorList>
    </citation>
    <scope>NUCLEOTIDE SEQUENCE [LARGE SCALE GENOMIC DNA]</scope>
    <source>
        <strain evidence="12 13">JCM 18070</strain>
    </source>
</reference>
<feature type="region of interest" description="Disordered" evidence="9">
    <location>
        <begin position="184"/>
        <end position="204"/>
    </location>
</feature>
<evidence type="ECO:0000256" key="8">
    <source>
        <dbReference type="RuleBase" id="RU003969"/>
    </source>
</evidence>
<dbReference type="Gene3D" id="3.30.560.10">
    <property type="entry name" value="Glucose Oxidase, domain 3"/>
    <property type="match status" value="1"/>
</dbReference>
<evidence type="ECO:0000256" key="6">
    <source>
        <dbReference type="HAMAP-Rule" id="MF_00750"/>
    </source>
</evidence>
<dbReference type="Pfam" id="PF05199">
    <property type="entry name" value="GMC_oxred_C"/>
    <property type="match status" value="1"/>
</dbReference>
<dbReference type="PANTHER" id="PTHR11552:SF147">
    <property type="entry name" value="CHOLINE DEHYDROGENASE, MITOCHONDRIAL"/>
    <property type="match status" value="1"/>
</dbReference>
<dbReference type="GO" id="GO:0050660">
    <property type="term" value="F:flavin adenine dinucleotide binding"/>
    <property type="evidence" value="ECO:0007669"/>
    <property type="project" value="InterPro"/>
</dbReference>
<protein>
    <recommendedName>
        <fullName evidence="6">Oxygen-dependent choline dehydrogenase</fullName>
        <shortName evidence="6">CDH</shortName>
        <shortName evidence="6">CHD</shortName>
        <ecNumber evidence="6">1.1.99.1</ecNumber>
    </recommendedName>
    <alternativeName>
        <fullName evidence="6">Betaine aldehyde dehydrogenase</fullName>
        <shortName evidence="6">BADH</shortName>
        <ecNumber evidence="6">1.2.1.8</ecNumber>
    </alternativeName>
</protein>
<dbReference type="InterPro" id="IPR007867">
    <property type="entry name" value="GMC_OxRtase_C"/>
</dbReference>
<evidence type="ECO:0000313" key="13">
    <source>
        <dbReference type="Proteomes" id="UP000237381"/>
    </source>
</evidence>
<keyword evidence="5 6" id="KW-0560">Oxidoreductase</keyword>
<name>A0A2S4M2C4_9BURK</name>
<dbReference type="GO" id="GO:0019285">
    <property type="term" value="P:glycine betaine biosynthetic process from choline"/>
    <property type="evidence" value="ECO:0007669"/>
    <property type="project" value="UniProtKB-UniRule"/>
</dbReference>
<dbReference type="PROSITE" id="PS00624">
    <property type="entry name" value="GMC_OXRED_2"/>
    <property type="match status" value="1"/>
</dbReference>
<comment type="function">
    <text evidence="6">Involved in the biosynthesis of the osmoprotectant glycine betaine. Catalyzes the oxidation of choline to betaine aldehyde and betaine aldehyde to glycine betaine at the same rate.</text>
</comment>
<comment type="caution">
    <text evidence="12">The sequence shown here is derived from an EMBL/GenBank/DDBJ whole genome shotgun (WGS) entry which is preliminary data.</text>
</comment>
<gene>
    <name evidence="6" type="primary">betA</name>
    <name evidence="12" type="ORF">B0G62_113151</name>
</gene>
<dbReference type="SUPFAM" id="SSF51905">
    <property type="entry name" value="FAD/NAD(P)-binding domain"/>
    <property type="match status" value="1"/>
</dbReference>
<evidence type="ECO:0000256" key="5">
    <source>
        <dbReference type="ARBA" id="ARBA00023002"/>
    </source>
</evidence>
<dbReference type="PANTHER" id="PTHR11552">
    <property type="entry name" value="GLUCOSE-METHANOL-CHOLINE GMC OXIDOREDUCTASE"/>
    <property type="match status" value="1"/>
</dbReference>
<dbReference type="PROSITE" id="PS00623">
    <property type="entry name" value="GMC_OXRED_1"/>
    <property type="match status" value="1"/>
</dbReference>
<evidence type="ECO:0000256" key="7">
    <source>
        <dbReference type="RuleBase" id="RU003968"/>
    </source>
</evidence>
<comment type="catalytic activity">
    <reaction evidence="6 8">
        <text>choline + A = betaine aldehyde + AH2</text>
        <dbReference type="Rhea" id="RHEA:17433"/>
        <dbReference type="ChEBI" id="CHEBI:13193"/>
        <dbReference type="ChEBI" id="CHEBI:15354"/>
        <dbReference type="ChEBI" id="CHEBI:15710"/>
        <dbReference type="ChEBI" id="CHEBI:17499"/>
        <dbReference type="EC" id="1.1.99.1"/>
    </reaction>
</comment>
<evidence type="ECO:0000256" key="4">
    <source>
        <dbReference type="ARBA" id="ARBA00022827"/>
    </source>
</evidence>
<keyword evidence="3 6" id="KW-0285">Flavoprotein</keyword>
<evidence type="ECO:0000313" key="12">
    <source>
        <dbReference type="EMBL" id="POR48866.1"/>
    </source>
</evidence>
<dbReference type="HAMAP" id="MF_00750">
    <property type="entry name" value="Choline_dehydrogen"/>
    <property type="match status" value="1"/>
</dbReference>
<accession>A0A2S4M2C4</accession>
<dbReference type="EMBL" id="PQGA01000013">
    <property type="protein sequence ID" value="POR48866.1"/>
    <property type="molecule type" value="Genomic_DNA"/>
</dbReference>
<feature type="domain" description="Glucose-methanol-choline oxidoreductase N-terminal" evidence="11">
    <location>
        <begin position="260"/>
        <end position="274"/>
    </location>
</feature>
<dbReference type="OrthoDB" id="9785276at2"/>
<sequence length="573" mass="63470">MAAQEYDYIIIGAGSAGNVLATRLTEDRDVKVLLLEAGGPDYRFDFRTQMPAALAYPLQGRRYNWAYETDPEPHMDNRRMECGRGKGLGGSSLINGMCYIRGNALDYDGWSAIKGLENWSYLDCLPYFRKAETRDAGANDYHGGDGPVHVTTSKPGVNPLFEAMIEAGVQAGYPRTDDLNGYRQEGFGPMDRTVTTKGRRASTARGYLDQARHRPNLDIVTHAVTDRILFSGKRARGVVFMDGSARVTRHARREVLLCAGAIASPQILQRSGVGPGEWLRELDIPVVLDLPGVGRNLQDHLEMYMQYECKEPVSLYPALKLRNQPAIGLEWMLRGTGIGASNHFEAGGFIRTRDDDPWPNIQYHFLPVAINYNGSNAIEMHGFQAHVGSMRSPSRGRVKLRSRDPRQHPSILFNYMSEALDWREFRDAIRITREIIAQPALDRFRGRELNPGADMKTDAQIDAFVRSRAETAYHPSCSCPMGYDNMAVVDAEGRVHGLDGLRVVDASIMPLITTGNLNAPTIMMAEKIADRIRGRAALDRVHTPYYVANGAPARGGVVAPNPVTKHSGQPATV</sequence>
<dbReference type="EC" id="1.2.1.8" evidence="6"/>
<keyword evidence="4 6" id="KW-0274">FAD</keyword>
<dbReference type="PIRSF" id="PIRSF000137">
    <property type="entry name" value="Alcohol_oxidase"/>
    <property type="match status" value="1"/>
</dbReference>
<dbReference type="GO" id="GO:0008802">
    <property type="term" value="F:betaine-aldehyde dehydrogenase (NAD+) activity"/>
    <property type="evidence" value="ECO:0007669"/>
    <property type="project" value="UniProtKB-EC"/>
</dbReference>
<dbReference type="InterPro" id="IPR036188">
    <property type="entry name" value="FAD/NAD-bd_sf"/>
</dbReference>
<comment type="pathway">
    <text evidence="6 8">Amine and polyamine biosynthesis; betaine biosynthesis via choline pathway; betaine aldehyde from choline (cytochrome c reductase route): step 1/1.</text>
</comment>
<dbReference type="RefSeq" id="WP_103706253.1">
    <property type="nucleotide sequence ID" value="NZ_PQGA01000013.1"/>
</dbReference>
<evidence type="ECO:0000259" key="10">
    <source>
        <dbReference type="PROSITE" id="PS00623"/>
    </source>
</evidence>
<feature type="binding site" evidence="6">
    <location>
        <begin position="7"/>
        <end position="36"/>
    </location>
    <ligand>
        <name>FAD</name>
        <dbReference type="ChEBI" id="CHEBI:57692"/>
    </ligand>
</feature>
<dbReference type="NCBIfam" id="NF002550">
    <property type="entry name" value="PRK02106.1"/>
    <property type="match status" value="1"/>
</dbReference>
<evidence type="ECO:0000259" key="11">
    <source>
        <dbReference type="PROSITE" id="PS00624"/>
    </source>
</evidence>
<dbReference type="Proteomes" id="UP000237381">
    <property type="component" value="Unassembled WGS sequence"/>
</dbReference>
<proteinExistence type="inferred from homology"/>
<evidence type="ECO:0000256" key="3">
    <source>
        <dbReference type="ARBA" id="ARBA00022630"/>
    </source>
</evidence>
<feature type="active site" description="Proton acceptor" evidence="6">
    <location>
        <position position="474"/>
    </location>
</feature>
<dbReference type="EC" id="1.1.99.1" evidence="6"/>
<dbReference type="Gene3D" id="3.50.50.60">
    <property type="entry name" value="FAD/NAD(P)-binding domain"/>
    <property type="match status" value="1"/>
</dbReference>
<evidence type="ECO:0000256" key="9">
    <source>
        <dbReference type="SAM" id="MobiDB-lite"/>
    </source>
</evidence>
<evidence type="ECO:0000256" key="1">
    <source>
        <dbReference type="ARBA" id="ARBA00001974"/>
    </source>
</evidence>
<dbReference type="UniPathway" id="UPA00529">
    <property type="reaction ID" value="UER00385"/>
</dbReference>
<dbReference type="Pfam" id="PF00732">
    <property type="entry name" value="GMC_oxred_N"/>
    <property type="match status" value="1"/>
</dbReference>
<evidence type="ECO:0000256" key="2">
    <source>
        <dbReference type="ARBA" id="ARBA00010790"/>
    </source>
</evidence>
<comment type="cofactor">
    <cofactor evidence="1 6">
        <name>FAD</name>
        <dbReference type="ChEBI" id="CHEBI:57692"/>
    </cofactor>
</comment>
<comment type="catalytic activity">
    <reaction evidence="6">
        <text>betaine aldehyde + NAD(+) + H2O = glycine betaine + NADH + 2 H(+)</text>
        <dbReference type="Rhea" id="RHEA:15305"/>
        <dbReference type="ChEBI" id="CHEBI:15377"/>
        <dbReference type="ChEBI" id="CHEBI:15378"/>
        <dbReference type="ChEBI" id="CHEBI:15710"/>
        <dbReference type="ChEBI" id="CHEBI:17750"/>
        <dbReference type="ChEBI" id="CHEBI:57540"/>
        <dbReference type="ChEBI" id="CHEBI:57945"/>
        <dbReference type="EC" id="1.2.1.8"/>
    </reaction>
</comment>
<organism evidence="12 13">
    <name type="scientific">Paraburkholderia eburnea</name>
    <dbReference type="NCBI Taxonomy" id="1189126"/>
    <lineage>
        <taxon>Bacteria</taxon>
        <taxon>Pseudomonadati</taxon>
        <taxon>Pseudomonadota</taxon>
        <taxon>Betaproteobacteria</taxon>
        <taxon>Burkholderiales</taxon>
        <taxon>Burkholderiaceae</taxon>
        <taxon>Paraburkholderia</taxon>
    </lineage>
</organism>
<keyword evidence="6" id="KW-0520">NAD</keyword>